<dbReference type="InterPro" id="IPR006675">
    <property type="entry name" value="HDIG_dom"/>
</dbReference>
<name>A0A8J7VWX7_9FIRM</name>
<reference evidence="2" key="2">
    <citation type="submission" date="2021-04" db="EMBL/GenBank/DDBJ databases">
        <authorList>
            <person name="Liu J."/>
        </authorList>
    </citation>
    <scope>NUCLEOTIDE SEQUENCE</scope>
    <source>
        <strain evidence="2">BAD-6</strain>
    </source>
</reference>
<comment type="caution">
    <text evidence="2">The sequence shown here is derived from an EMBL/GenBank/DDBJ whole genome shotgun (WGS) entry which is preliminary data.</text>
</comment>
<dbReference type="SUPFAM" id="SSF109604">
    <property type="entry name" value="HD-domain/PDEase-like"/>
    <property type="match status" value="1"/>
</dbReference>
<keyword evidence="3" id="KW-1185">Reference proteome</keyword>
<dbReference type="EMBL" id="JAGSND010000001">
    <property type="protein sequence ID" value="MBR0596567.1"/>
    <property type="molecule type" value="Genomic_DNA"/>
</dbReference>
<proteinExistence type="predicted"/>
<sequence length="173" mass="20283">MANKHPSREECFRLLEAYHTPGHVIRHCVEVTDTALKIAGALNNHGYHLNLDLLQAAGLIHDIARVEEKHWEVGARIASELGYDQEAEMIRVHMFYNTDIHHDNWKEIDILCLSDRMVKEDQYVGLETRMSYVLEKFKDNPEVFQRLQERIKENREFIRQIEEKIGASIDSLM</sequence>
<dbReference type="InterPro" id="IPR006674">
    <property type="entry name" value="HD_domain"/>
</dbReference>
<reference evidence="2" key="1">
    <citation type="submission" date="2021-04" db="EMBL/GenBank/DDBJ databases">
        <title>Sinoanaerobacter chloroacetimidivorans sp. nov., an obligate anaerobic bacterium isolated from anaerobic sludge.</title>
        <authorList>
            <person name="Bao Y."/>
        </authorList>
    </citation>
    <scope>NUCLEOTIDE SEQUENCE</scope>
    <source>
        <strain evidence="2">BAD-6</strain>
    </source>
</reference>
<evidence type="ECO:0000313" key="2">
    <source>
        <dbReference type="EMBL" id="MBR0596567.1"/>
    </source>
</evidence>
<evidence type="ECO:0000313" key="3">
    <source>
        <dbReference type="Proteomes" id="UP000675664"/>
    </source>
</evidence>
<dbReference type="Proteomes" id="UP000675664">
    <property type="component" value="Unassembled WGS sequence"/>
</dbReference>
<evidence type="ECO:0000259" key="1">
    <source>
        <dbReference type="Pfam" id="PF01966"/>
    </source>
</evidence>
<accession>A0A8J7VWX7</accession>
<protein>
    <submittedName>
        <fullName evidence="2">HD domain-containing protein</fullName>
    </submittedName>
</protein>
<gene>
    <name evidence="2" type="ORF">KCX82_01640</name>
</gene>
<organism evidence="2 3">
    <name type="scientific">Sinanaerobacter chloroacetimidivorans</name>
    <dbReference type="NCBI Taxonomy" id="2818044"/>
    <lineage>
        <taxon>Bacteria</taxon>
        <taxon>Bacillati</taxon>
        <taxon>Bacillota</taxon>
        <taxon>Clostridia</taxon>
        <taxon>Peptostreptococcales</taxon>
        <taxon>Anaerovoracaceae</taxon>
        <taxon>Sinanaerobacter</taxon>
    </lineage>
</organism>
<dbReference type="InterPro" id="IPR003607">
    <property type="entry name" value="HD/PDEase_dom"/>
</dbReference>
<feature type="domain" description="HD" evidence="1">
    <location>
        <begin position="24"/>
        <end position="95"/>
    </location>
</feature>
<dbReference type="NCBIfam" id="TIGR00277">
    <property type="entry name" value="HDIG"/>
    <property type="match status" value="1"/>
</dbReference>
<dbReference type="CDD" id="cd00077">
    <property type="entry name" value="HDc"/>
    <property type="match status" value="1"/>
</dbReference>
<dbReference type="Gene3D" id="1.10.3210.10">
    <property type="entry name" value="Hypothetical protein af1432"/>
    <property type="match status" value="1"/>
</dbReference>
<dbReference type="Pfam" id="PF01966">
    <property type="entry name" value="HD"/>
    <property type="match status" value="1"/>
</dbReference>
<dbReference type="RefSeq" id="WP_227016691.1">
    <property type="nucleotide sequence ID" value="NZ_JAGSND010000001.1"/>
</dbReference>
<dbReference type="AlphaFoldDB" id="A0A8J7VWX7"/>